<feature type="transmembrane region" description="Helical" evidence="1">
    <location>
        <begin position="12"/>
        <end position="31"/>
    </location>
</feature>
<dbReference type="Proteomes" id="UP000614601">
    <property type="component" value="Unassembled WGS sequence"/>
</dbReference>
<dbReference type="Proteomes" id="UP000783686">
    <property type="component" value="Unassembled WGS sequence"/>
</dbReference>
<evidence type="ECO:0000313" key="3">
    <source>
        <dbReference type="Proteomes" id="UP000614601"/>
    </source>
</evidence>
<dbReference type="EMBL" id="CAJFCW020000001">
    <property type="protein sequence ID" value="CAG9086316.1"/>
    <property type="molecule type" value="Genomic_DNA"/>
</dbReference>
<accession>A0A811JWK3</accession>
<sequence>MSSKPISQHEHKHHRLAIATIFFMVDLYFFVKPLDLKNEKVKSDKTLFRLDTNQVGKVLDGADGTGATKEDVKKPKMNLKNKNGSRRDKTVPHVLFLRRRKG</sequence>
<evidence type="ECO:0000313" key="2">
    <source>
        <dbReference type="EMBL" id="CAD5207627.1"/>
    </source>
</evidence>
<dbReference type="AlphaFoldDB" id="A0A811JWK3"/>
<dbReference type="EMBL" id="CAJFDH010000001">
    <property type="protein sequence ID" value="CAD5207627.1"/>
    <property type="molecule type" value="Genomic_DNA"/>
</dbReference>
<keyword evidence="1" id="KW-0472">Membrane</keyword>
<keyword evidence="3" id="KW-1185">Reference proteome</keyword>
<comment type="caution">
    <text evidence="2">The sequence shown here is derived from an EMBL/GenBank/DDBJ whole genome shotgun (WGS) entry which is preliminary data.</text>
</comment>
<organism evidence="2 3">
    <name type="scientific">Bursaphelenchus okinawaensis</name>
    <dbReference type="NCBI Taxonomy" id="465554"/>
    <lineage>
        <taxon>Eukaryota</taxon>
        <taxon>Metazoa</taxon>
        <taxon>Ecdysozoa</taxon>
        <taxon>Nematoda</taxon>
        <taxon>Chromadorea</taxon>
        <taxon>Rhabditida</taxon>
        <taxon>Tylenchina</taxon>
        <taxon>Tylenchomorpha</taxon>
        <taxon>Aphelenchoidea</taxon>
        <taxon>Aphelenchoididae</taxon>
        <taxon>Bursaphelenchus</taxon>
    </lineage>
</organism>
<gene>
    <name evidence="2" type="ORF">BOKJ2_LOCUS2292</name>
</gene>
<keyword evidence="1" id="KW-0812">Transmembrane</keyword>
<name>A0A811JWK3_9BILA</name>
<reference evidence="2" key="1">
    <citation type="submission" date="2020-09" db="EMBL/GenBank/DDBJ databases">
        <authorList>
            <person name="Kikuchi T."/>
        </authorList>
    </citation>
    <scope>NUCLEOTIDE SEQUENCE</scope>
    <source>
        <strain evidence="2">SH1</strain>
    </source>
</reference>
<proteinExistence type="predicted"/>
<evidence type="ECO:0000256" key="1">
    <source>
        <dbReference type="SAM" id="Phobius"/>
    </source>
</evidence>
<keyword evidence="1" id="KW-1133">Transmembrane helix</keyword>
<protein>
    <submittedName>
        <fullName evidence="2">Uncharacterized protein</fullName>
    </submittedName>
</protein>